<dbReference type="AlphaFoldDB" id="A0A2H0W3K6"/>
<dbReference type="Gene3D" id="3.40.50.300">
    <property type="entry name" value="P-loop containing nucleotide triphosphate hydrolases"/>
    <property type="match status" value="1"/>
</dbReference>
<evidence type="ECO:0000313" key="2">
    <source>
        <dbReference type="Proteomes" id="UP000229056"/>
    </source>
</evidence>
<dbReference type="InterPro" id="IPR050238">
    <property type="entry name" value="DNA_Rep/Repair_Clamp_Loader"/>
</dbReference>
<evidence type="ECO:0000313" key="1">
    <source>
        <dbReference type="EMBL" id="PIS05884.1"/>
    </source>
</evidence>
<dbReference type="EMBL" id="PEZY01000012">
    <property type="protein sequence ID" value="PIS05884.1"/>
    <property type="molecule type" value="Genomic_DNA"/>
</dbReference>
<dbReference type="Pfam" id="PF13177">
    <property type="entry name" value="DNA_pol3_delta2"/>
    <property type="match status" value="1"/>
</dbReference>
<dbReference type="InterPro" id="IPR027417">
    <property type="entry name" value="P-loop_NTPase"/>
</dbReference>
<accession>A0A2H0W3K6</accession>
<evidence type="ECO:0008006" key="3">
    <source>
        <dbReference type="Google" id="ProtNLM"/>
    </source>
</evidence>
<protein>
    <recommendedName>
        <fullName evidence="3">DNA polymerase III subunit delta</fullName>
    </recommendedName>
</protein>
<dbReference type="PANTHER" id="PTHR11669">
    <property type="entry name" value="REPLICATION FACTOR C / DNA POLYMERASE III GAMMA-TAU SUBUNIT"/>
    <property type="match status" value="1"/>
</dbReference>
<dbReference type="Proteomes" id="UP000229056">
    <property type="component" value="Unassembled WGS sequence"/>
</dbReference>
<name>A0A2H0W3K6_9BACT</name>
<organism evidence="1 2">
    <name type="scientific">Candidatus Buchananbacteria bacterium CG10_big_fil_rev_8_21_14_0_10_33_19</name>
    <dbReference type="NCBI Taxonomy" id="1974525"/>
    <lineage>
        <taxon>Bacteria</taxon>
        <taxon>Candidatus Buchananiibacteriota</taxon>
    </lineage>
</organism>
<sequence>MLKFKVMKESDTKQFNWDVCGHEEIVHFLQSAISGNKLANAYLFSGPSQLGKQAVAYKLIASLFCQNQEKAKPCGVCPACLQIKNKIHPDFFITGQEMNEKTEKLSKGILIEQIRNLKHKLQQATLLNGYKVALITDAHLMNLNTANALLKILEEPTKNTVIILLVDDVSALPQTIASRCQTLRFLPVPTATIKTYLEDQGSFESGLVARQAHGYPGIAIDLVNNQDLIKTQADKVETFLKIIDADLNQRLELVEKAVNWEKDESINVTLLNDLFHSWQLVLRDALLIKTDNESLITNTTQLEAIKSNFASMSFIKIKSILNKMDQVSGYTWYNINSKSALENLIINL</sequence>
<comment type="caution">
    <text evidence="1">The sequence shown here is derived from an EMBL/GenBank/DDBJ whole genome shotgun (WGS) entry which is preliminary data.</text>
</comment>
<dbReference type="SUPFAM" id="SSF52540">
    <property type="entry name" value="P-loop containing nucleoside triphosphate hydrolases"/>
    <property type="match status" value="1"/>
</dbReference>
<dbReference type="GO" id="GO:0006261">
    <property type="term" value="P:DNA-templated DNA replication"/>
    <property type="evidence" value="ECO:0007669"/>
    <property type="project" value="TreeGrafter"/>
</dbReference>
<proteinExistence type="predicted"/>
<gene>
    <name evidence="1" type="ORF">COT80_03900</name>
</gene>
<reference evidence="2" key="1">
    <citation type="submission" date="2017-09" db="EMBL/GenBank/DDBJ databases">
        <title>Depth-based differentiation of microbial function through sediment-hosted aquifers and enrichment of novel symbionts in the deep terrestrial subsurface.</title>
        <authorList>
            <person name="Probst A.J."/>
            <person name="Ladd B."/>
            <person name="Jarett J.K."/>
            <person name="Geller-Mcgrath D.E."/>
            <person name="Sieber C.M.K."/>
            <person name="Emerson J.B."/>
            <person name="Anantharaman K."/>
            <person name="Thomas B.C."/>
            <person name="Malmstrom R."/>
            <person name="Stieglmeier M."/>
            <person name="Klingl A."/>
            <person name="Woyke T."/>
            <person name="Ryan C.M."/>
            <person name="Banfield J.F."/>
        </authorList>
    </citation>
    <scope>NUCLEOTIDE SEQUENCE [LARGE SCALE GENOMIC DNA]</scope>
</reference>
<dbReference type="PANTHER" id="PTHR11669:SF8">
    <property type="entry name" value="DNA POLYMERASE III SUBUNIT DELTA"/>
    <property type="match status" value="1"/>
</dbReference>